<dbReference type="PANTHER" id="PTHR24223">
    <property type="entry name" value="ATP-BINDING CASSETTE SUB-FAMILY C"/>
    <property type="match status" value="1"/>
</dbReference>
<dbReference type="AlphaFoldDB" id="A0A182VGP5"/>
<keyword evidence="13" id="KW-1185">Reference proteome</keyword>
<dbReference type="PANTHER" id="PTHR24223:SF456">
    <property type="entry name" value="MULTIDRUG RESISTANCE-ASSOCIATED PROTEIN LETHAL(2)03659"/>
    <property type="match status" value="1"/>
</dbReference>
<dbReference type="InterPro" id="IPR011527">
    <property type="entry name" value="ABC1_TM_dom"/>
</dbReference>
<feature type="transmembrane region" description="Helical" evidence="9">
    <location>
        <begin position="814"/>
        <end position="833"/>
    </location>
</feature>
<dbReference type="SMART" id="SM00382">
    <property type="entry name" value="AAA"/>
    <property type="match status" value="2"/>
</dbReference>
<dbReference type="InterPro" id="IPR017871">
    <property type="entry name" value="ABC_transporter-like_CS"/>
</dbReference>
<organism evidence="12 13">
    <name type="scientific">Anopheles merus</name>
    <name type="common">Mosquito</name>
    <dbReference type="NCBI Taxonomy" id="30066"/>
    <lineage>
        <taxon>Eukaryota</taxon>
        <taxon>Metazoa</taxon>
        <taxon>Ecdysozoa</taxon>
        <taxon>Arthropoda</taxon>
        <taxon>Hexapoda</taxon>
        <taxon>Insecta</taxon>
        <taxon>Pterygota</taxon>
        <taxon>Neoptera</taxon>
        <taxon>Endopterygota</taxon>
        <taxon>Diptera</taxon>
        <taxon>Nematocera</taxon>
        <taxon>Culicoidea</taxon>
        <taxon>Culicidae</taxon>
        <taxon>Anophelinae</taxon>
        <taxon>Anopheles</taxon>
    </lineage>
</organism>
<feature type="transmembrane region" description="Helical" evidence="9">
    <location>
        <begin position="13"/>
        <end position="34"/>
    </location>
</feature>
<evidence type="ECO:0000256" key="2">
    <source>
        <dbReference type="ARBA" id="ARBA00009726"/>
    </source>
</evidence>
<keyword evidence="7 9" id="KW-1133">Transmembrane helix</keyword>
<evidence type="ECO:0000259" key="10">
    <source>
        <dbReference type="PROSITE" id="PS50893"/>
    </source>
</evidence>
<evidence type="ECO:0000313" key="12">
    <source>
        <dbReference type="EnsemblMetazoa" id="AMEM014672-PA"/>
    </source>
</evidence>
<dbReference type="Proteomes" id="UP000075903">
    <property type="component" value="Unassembled WGS sequence"/>
</dbReference>
<dbReference type="GO" id="GO:0140359">
    <property type="term" value="F:ABC-type transporter activity"/>
    <property type="evidence" value="ECO:0007669"/>
    <property type="project" value="InterPro"/>
</dbReference>
<dbReference type="VEuPathDB" id="VectorBase:AMEM014672"/>
<comment type="subcellular location">
    <subcellularLocation>
        <location evidence="1">Membrane</location>
        <topology evidence="1">Multi-pass membrane protein</topology>
    </subcellularLocation>
</comment>
<protein>
    <submittedName>
        <fullName evidence="12">Uncharacterized protein</fullName>
    </submittedName>
</protein>
<dbReference type="Pfam" id="PF00664">
    <property type="entry name" value="ABC_membrane"/>
    <property type="match status" value="2"/>
</dbReference>
<feature type="transmembrane region" description="Helical" evidence="9">
    <location>
        <begin position="497"/>
        <end position="516"/>
    </location>
</feature>
<dbReference type="InterPro" id="IPR050173">
    <property type="entry name" value="ABC_transporter_C-like"/>
</dbReference>
<dbReference type="InterPro" id="IPR003593">
    <property type="entry name" value="AAA+_ATPase"/>
</dbReference>
<dbReference type="InterPro" id="IPR003439">
    <property type="entry name" value="ABC_transporter-like_ATP-bd"/>
</dbReference>
<evidence type="ECO:0000256" key="9">
    <source>
        <dbReference type="SAM" id="Phobius"/>
    </source>
</evidence>
<dbReference type="EnsemblMetazoa" id="AMEM014672-RA">
    <property type="protein sequence ID" value="AMEM014672-PA"/>
    <property type="gene ID" value="AMEM014672"/>
</dbReference>
<dbReference type="PROSITE" id="PS50893">
    <property type="entry name" value="ABC_TRANSPORTER_2"/>
    <property type="match status" value="2"/>
</dbReference>
<feature type="domain" description="ABC transporter" evidence="10">
    <location>
        <begin position="1026"/>
        <end position="1248"/>
    </location>
</feature>
<evidence type="ECO:0000256" key="8">
    <source>
        <dbReference type="ARBA" id="ARBA00023136"/>
    </source>
</evidence>
<evidence type="ECO:0000259" key="11">
    <source>
        <dbReference type="PROSITE" id="PS50929"/>
    </source>
</evidence>
<dbReference type="InterPro" id="IPR027417">
    <property type="entry name" value="P-loop_NTPase"/>
</dbReference>
<evidence type="ECO:0000256" key="4">
    <source>
        <dbReference type="ARBA" id="ARBA00022692"/>
    </source>
</evidence>
<accession>A0A182VGP5</accession>
<dbReference type="CDD" id="cd18580">
    <property type="entry name" value="ABC_6TM_ABCC_D2"/>
    <property type="match status" value="1"/>
</dbReference>
<feature type="transmembrane region" description="Helical" evidence="9">
    <location>
        <begin position="385"/>
        <end position="404"/>
    </location>
</feature>
<comment type="similarity">
    <text evidence="2">Belongs to the ABC transporter superfamily. ABCC family. Conjugate transporter (TC 3.A.1.208) subfamily.</text>
</comment>
<dbReference type="GO" id="GO:0016887">
    <property type="term" value="F:ATP hydrolysis activity"/>
    <property type="evidence" value="ECO:0007669"/>
    <property type="project" value="InterPro"/>
</dbReference>
<dbReference type="InterPro" id="IPR044746">
    <property type="entry name" value="ABCC_6TM_D1"/>
</dbReference>
<evidence type="ECO:0000256" key="1">
    <source>
        <dbReference type="ARBA" id="ARBA00004141"/>
    </source>
</evidence>
<dbReference type="InterPro" id="IPR044726">
    <property type="entry name" value="ABCC_6TM_D2"/>
</dbReference>
<dbReference type="GO" id="GO:0016020">
    <property type="term" value="C:membrane"/>
    <property type="evidence" value="ECO:0007669"/>
    <property type="project" value="UniProtKB-SubCell"/>
</dbReference>
<keyword evidence="5" id="KW-0547">Nucleotide-binding</keyword>
<dbReference type="InterPro" id="IPR036640">
    <property type="entry name" value="ABC1_TM_sf"/>
</dbReference>
<sequence>MVEPVSLPLVDHLVVYGFQYLLVCLFFLSELSYVKQDVPVQTSRRTVHSIFSAFLVLVTLVGVVVAAFRLVDDSVAVWRDGIEAISLVGILFLQIYSIRRNVDHIYLFTFWTLRTLALSMDVAFDRTEWYDFMHLMLAFAWLCACGIRSYSGGGHDSSTGSNTPRKPNFIRGLFFSWMDSTYREAHRGSVAFYQGTLFQGTLPEDRRCEQLLELYEKANARRGYTAVDDGSGRMESERCRFTIGKLLSPFRGEIILAGLNRFVLISLFFLCPYLLRLLLEENQPRMYQKWIVTALFDASTVIAILNTHYQHTTQDIGLRIRSILMGAIYRSILQDGITSNASSDTLTSDTALFVPFIQNLHMMWSAPLIILITFVALWVGVLGPIGTVGLAIIVAVIAITRKLAKMIAAQEKHITAHSNDRVRLTTASIEQMQQIKSDLMEQFFEQRIGEHRRAELTHMRTYILYDALKYLLSIATPMIVACGTFLFMYVVGSGTLLTVQSMFVAIALFGLTRYPLSELPNLMANWGTINVKLQVINEVVCSGKQTKSSGKMPQNGTTTGGACRGSFEKMQEVVHTFVDQLEDSIADTSRAELLRIERAKFSTEKNTILRGINLTLREGTFTGVSGTHGSGKTSLLRAMIGRLQRTGGTSTIAWNRVAYCPQTPWIHSGTIRSNILFGQEYEKSRYEEVLRACCLEEDLKTFPDYDERVVSEGGHSLSGGQARRVSLARAVYRHADVYLLDDPLRSLDPNVARKVFEAIIHWAGLSLSKRVHFQMLATILRQPMEFFDRNDSGVIVNRFSNDLKVVDKTIITSVRSVLSASFSVLGTLMLFVYKLHSKLLLFVLAFTAALMLVCGLKRLLSYHLQVARTLKRFEASSRSPIILQYNETIQGIDTIKAYEAEDRLLRQFLERVDTHQNYIYHNRFANRWIGIRLEFIGAIVIYYVALLTVSNQSMVGFAFVGIIVSYVLRLIPSLNSLLLALGALEENIISFERVAQYLDLQRETNDETGVDYPTSGTDKHPVLGPIIYRDVSLTHADGSTVLHNVTLTIAAGEKLGIVGRTGSGKSSFIGTLFRFYPKHTTGSISIAHVELGRISLQKLRGELTLVPQSTSLFSGVVQNFIDPRNGHTDEELIRCLRDCGLDNVHLATPLESLSVGQCQLLCLVRGLLRKKPIIILDEATSALDEATEDLILKVLDKQFQGRTVLMIAHHLNTVRNCHRVLWLQEGRVRKIAPLQDYTVEERAELGFRD</sequence>
<feature type="transmembrane region" description="Helical" evidence="9">
    <location>
        <begin position="254"/>
        <end position="275"/>
    </location>
</feature>
<dbReference type="Pfam" id="PF00005">
    <property type="entry name" value="ABC_tran"/>
    <property type="match status" value="2"/>
</dbReference>
<feature type="transmembrane region" description="Helical" evidence="9">
    <location>
        <begin position="839"/>
        <end position="860"/>
    </location>
</feature>
<feature type="transmembrane region" description="Helical" evidence="9">
    <location>
        <begin position="929"/>
        <end position="948"/>
    </location>
</feature>
<evidence type="ECO:0000256" key="7">
    <source>
        <dbReference type="ARBA" id="ARBA00022989"/>
    </source>
</evidence>
<keyword evidence="8 9" id="KW-0472">Membrane</keyword>
<dbReference type="VEuPathDB" id="VectorBase:AMEM21_000610"/>
<keyword evidence="4 9" id="KW-0812">Transmembrane</keyword>
<dbReference type="PROSITE" id="PS50929">
    <property type="entry name" value="ABC_TM1F"/>
    <property type="match status" value="2"/>
</dbReference>
<feature type="transmembrane region" description="Helical" evidence="9">
    <location>
        <begin position="77"/>
        <end position="98"/>
    </location>
</feature>
<feature type="domain" description="ABC transmembrane type-1" evidence="11">
    <location>
        <begin position="301"/>
        <end position="528"/>
    </location>
</feature>
<evidence type="ECO:0000313" key="13">
    <source>
        <dbReference type="Proteomes" id="UP000075903"/>
    </source>
</evidence>
<dbReference type="Gene3D" id="1.20.1560.10">
    <property type="entry name" value="ABC transporter type 1, transmembrane domain"/>
    <property type="match status" value="2"/>
</dbReference>
<dbReference type="CDD" id="cd18579">
    <property type="entry name" value="ABC_6TM_ABCC_D1"/>
    <property type="match status" value="1"/>
</dbReference>
<dbReference type="PROSITE" id="PS00211">
    <property type="entry name" value="ABC_TRANSPORTER_1"/>
    <property type="match status" value="2"/>
</dbReference>
<dbReference type="Gene3D" id="3.40.50.300">
    <property type="entry name" value="P-loop containing nucleotide triphosphate hydrolases"/>
    <property type="match status" value="2"/>
</dbReference>
<dbReference type="SUPFAM" id="SSF52540">
    <property type="entry name" value="P-loop containing nucleoside triphosphate hydrolases"/>
    <property type="match status" value="2"/>
</dbReference>
<keyword evidence="6" id="KW-0067">ATP-binding</keyword>
<dbReference type="STRING" id="30066.A0A182VGP5"/>
<feature type="domain" description="ABC transmembrane type-1" evidence="11">
    <location>
        <begin position="759"/>
        <end position="986"/>
    </location>
</feature>
<feature type="domain" description="ABC transporter" evidence="10">
    <location>
        <begin position="594"/>
        <end position="823"/>
    </location>
</feature>
<evidence type="ECO:0000256" key="6">
    <source>
        <dbReference type="ARBA" id="ARBA00022840"/>
    </source>
</evidence>
<dbReference type="VEuPathDB" id="VectorBase:AMEM21_015547"/>
<reference evidence="12" key="1">
    <citation type="submission" date="2020-05" db="UniProtKB">
        <authorList>
            <consortium name="EnsemblMetazoa"/>
        </authorList>
    </citation>
    <scope>IDENTIFICATION</scope>
    <source>
        <strain evidence="12">MAF</strain>
    </source>
</reference>
<dbReference type="GO" id="GO:0005524">
    <property type="term" value="F:ATP binding"/>
    <property type="evidence" value="ECO:0007669"/>
    <property type="project" value="UniProtKB-KW"/>
</dbReference>
<feature type="transmembrane region" description="Helical" evidence="9">
    <location>
        <begin position="470"/>
        <end position="491"/>
    </location>
</feature>
<dbReference type="SUPFAM" id="SSF90123">
    <property type="entry name" value="ABC transporter transmembrane region"/>
    <property type="match status" value="2"/>
</dbReference>
<evidence type="ECO:0000256" key="3">
    <source>
        <dbReference type="ARBA" id="ARBA00022448"/>
    </source>
</evidence>
<proteinExistence type="inferred from homology"/>
<feature type="transmembrane region" description="Helical" evidence="9">
    <location>
        <begin position="46"/>
        <end position="71"/>
    </location>
</feature>
<evidence type="ECO:0000256" key="5">
    <source>
        <dbReference type="ARBA" id="ARBA00022741"/>
    </source>
</evidence>
<keyword evidence="3" id="KW-0813">Transport</keyword>
<name>A0A182VGP5_ANOME</name>